<keyword evidence="19" id="KW-1185">Reference proteome</keyword>
<keyword evidence="8 16" id="KW-0479">Metal-binding</keyword>
<dbReference type="Pfam" id="PF00034">
    <property type="entry name" value="Cytochrom_C"/>
    <property type="match status" value="1"/>
</dbReference>
<dbReference type="GO" id="GO:0003735">
    <property type="term" value="F:structural constituent of ribosome"/>
    <property type="evidence" value="ECO:0007669"/>
    <property type="project" value="InterPro"/>
</dbReference>
<dbReference type="GO" id="GO:0009055">
    <property type="term" value="F:electron transfer activity"/>
    <property type="evidence" value="ECO:0007669"/>
    <property type="project" value="InterPro"/>
</dbReference>
<dbReference type="InterPro" id="IPR036909">
    <property type="entry name" value="Cyt_c-like_dom_sf"/>
</dbReference>
<keyword evidence="13" id="KW-0687">Ribonucleoprotein</keyword>
<evidence type="ECO:0000256" key="2">
    <source>
        <dbReference type="ARBA" id="ARBA00004569"/>
    </source>
</evidence>
<dbReference type="GO" id="GO:1990904">
    <property type="term" value="C:ribonucleoprotein complex"/>
    <property type="evidence" value="ECO:0007669"/>
    <property type="project" value="UniProtKB-KW"/>
</dbReference>
<keyword evidence="9" id="KW-0689">Ribosomal protein</keyword>
<keyword evidence="12" id="KW-0496">Mitochondrion</keyword>
<keyword evidence="10" id="KW-0249">Electron transport</keyword>
<dbReference type="Gene3D" id="3.10.20.10">
    <property type="match status" value="2"/>
</dbReference>
<gene>
    <name evidence="18" type="ORF">ANCCEY_12533</name>
</gene>
<dbReference type="GO" id="GO:0005840">
    <property type="term" value="C:ribosome"/>
    <property type="evidence" value="ECO:0007669"/>
    <property type="project" value="UniProtKB-KW"/>
</dbReference>
<evidence type="ECO:0000256" key="16">
    <source>
        <dbReference type="PROSITE-ProRule" id="PRU00433"/>
    </source>
</evidence>
<evidence type="ECO:0000256" key="12">
    <source>
        <dbReference type="ARBA" id="ARBA00023128"/>
    </source>
</evidence>
<dbReference type="SUPFAM" id="SSF160374">
    <property type="entry name" value="RplX-like"/>
    <property type="match status" value="1"/>
</dbReference>
<evidence type="ECO:0000256" key="15">
    <source>
        <dbReference type="ARBA" id="ARBA00035392"/>
    </source>
</evidence>
<dbReference type="GO" id="GO:0005758">
    <property type="term" value="C:mitochondrial intermembrane space"/>
    <property type="evidence" value="ECO:0007669"/>
    <property type="project" value="UniProtKB-SubCell"/>
</dbReference>
<evidence type="ECO:0000256" key="8">
    <source>
        <dbReference type="ARBA" id="ARBA00022723"/>
    </source>
</evidence>
<evidence type="ECO:0000256" key="3">
    <source>
        <dbReference type="ARBA" id="ARBA00006488"/>
    </source>
</evidence>
<dbReference type="Pfam" id="PF01775">
    <property type="entry name" value="Ribosomal_L18A"/>
    <property type="match status" value="1"/>
</dbReference>
<dbReference type="GO" id="GO:0006412">
    <property type="term" value="P:translation"/>
    <property type="evidence" value="ECO:0007669"/>
    <property type="project" value="InterPro"/>
</dbReference>
<dbReference type="PRINTS" id="PR00604">
    <property type="entry name" value="CYTCHRMECIAB"/>
</dbReference>
<evidence type="ECO:0000256" key="11">
    <source>
        <dbReference type="ARBA" id="ARBA00023004"/>
    </source>
</evidence>
<proteinExistence type="inferred from homology"/>
<evidence type="ECO:0000256" key="13">
    <source>
        <dbReference type="ARBA" id="ARBA00023274"/>
    </source>
</evidence>
<evidence type="ECO:0000259" key="17">
    <source>
        <dbReference type="PROSITE" id="PS51007"/>
    </source>
</evidence>
<evidence type="ECO:0000313" key="18">
    <source>
        <dbReference type="EMBL" id="EPB68366.1"/>
    </source>
</evidence>
<dbReference type="InterPro" id="IPR021138">
    <property type="entry name" value="Ribosomal_eL20_eukaryotes"/>
</dbReference>
<evidence type="ECO:0000256" key="10">
    <source>
        <dbReference type="ARBA" id="ARBA00022982"/>
    </source>
</evidence>
<dbReference type="PROSITE" id="PS51007">
    <property type="entry name" value="CYTC"/>
    <property type="match status" value="1"/>
</dbReference>
<evidence type="ECO:0000256" key="6">
    <source>
        <dbReference type="ARBA" id="ARBA00022617"/>
    </source>
</evidence>
<evidence type="ECO:0000256" key="5">
    <source>
        <dbReference type="ARBA" id="ARBA00022448"/>
    </source>
</evidence>
<sequence>MPTKALGETLKEYMVVGRKLPTEKEPVTPIWKMQIFASNHVIAKSRFWYFVSMLRRVKKANGEILSCKQVRKSRNPPRHLSLPTFLEYRDVTVAGAVTQAYRDMGARHRAQADRIHILKVQAVKAADTKRAGIKMFHDSKIKFPLPHRVAEMADIPEGDYEKGKKVFKQRCLQCHVVDSKATKTGPTLHGIIGRTSGTVDGFDYSAANKNKGVVWTRETLFEYLLNPKKYIPGTKMVFAGLKKADERADLIKYIEVESAKPCC</sequence>
<dbReference type="FunFam" id="3.10.20.10:FF:000002">
    <property type="entry name" value="60S ribosomal protein L18a"/>
    <property type="match status" value="1"/>
</dbReference>
<reference evidence="18 19" key="1">
    <citation type="submission" date="2013-05" db="EMBL/GenBank/DDBJ databases">
        <title>Draft genome of the parasitic nematode Anyclostoma ceylanicum.</title>
        <authorList>
            <person name="Mitreva M."/>
        </authorList>
    </citation>
    <scope>NUCLEOTIDE SEQUENCE [LARGE SCALE GENOMIC DNA]</scope>
</reference>
<comment type="similarity">
    <text evidence="3">Belongs to the cytochrome c family.</text>
</comment>
<dbReference type="InterPro" id="IPR023573">
    <property type="entry name" value="Ribosomal_eL20_dom"/>
</dbReference>
<comment type="similarity">
    <text evidence="4">Belongs to the eukaryotic ribosomal protein eL20 family.</text>
</comment>
<dbReference type="AlphaFoldDB" id="A0A0D6LEN3"/>
<dbReference type="GO" id="GO:0020037">
    <property type="term" value="F:heme binding"/>
    <property type="evidence" value="ECO:0007669"/>
    <property type="project" value="InterPro"/>
</dbReference>
<comment type="function">
    <text evidence="1">Electron carrier protein. The oxidized form of the cytochrome c heme group can accept an electron from the heme group of the cytochrome c1 subunit of cytochrome reductase. Cytochrome c then transfers this electron to the cytochrome oxidase complex, the final protein carrier in the mitochondrial electron-transport chain.</text>
</comment>
<dbReference type="FunFam" id="1.10.760.10:FF:000014">
    <property type="entry name" value="Cytochrome c"/>
    <property type="match status" value="1"/>
</dbReference>
<evidence type="ECO:0000256" key="9">
    <source>
        <dbReference type="ARBA" id="ARBA00022980"/>
    </source>
</evidence>
<dbReference type="Proteomes" id="UP000054495">
    <property type="component" value="Unassembled WGS sequence"/>
</dbReference>
<dbReference type="GO" id="GO:0046872">
    <property type="term" value="F:metal ion binding"/>
    <property type="evidence" value="ECO:0007669"/>
    <property type="project" value="UniProtKB-KW"/>
</dbReference>
<dbReference type="SUPFAM" id="SSF46626">
    <property type="entry name" value="Cytochrome c"/>
    <property type="match status" value="1"/>
</dbReference>
<keyword evidence="5" id="KW-0813">Transport</keyword>
<keyword evidence="6 16" id="KW-0349">Heme</keyword>
<feature type="domain" description="Cytochrome c" evidence="17">
    <location>
        <begin position="158"/>
        <end position="258"/>
    </location>
</feature>
<evidence type="ECO:0000256" key="7">
    <source>
        <dbReference type="ARBA" id="ARBA00022660"/>
    </source>
</evidence>
<evidence type="ECO:0000313" key="19">
    <source>
        <dbReference type="Proteomes" id="UP000054495"/>
    </source>
</evidence>
<dbReference type="InterPro" id="IPR009056">
    <property type="entry name" value="Cyt_c-like_dom"/>
</dbReference>
<protein>
    <recommendedName>
        <fullName evidence="14">Large ribosomal subunit protein eL20</fullName>
    </recommendedName>
    <alternativeName>
        <fullName evidence="15">60S ribosomal protein L18a</fullName>
    </alternativeName>
</protein>
<evidence type="ECO:0000256" key="4">
    <source>
        <dbReference type="ARBA" id="ARBA00009362"/>
    </source>
</evidence>
<name>A0A0D6LEN3_9BILA</name>
<dbReference type="InterPro" id="IPR002327">
    <property type="entry name" value="Cyt_c_1A/1B"/>
</dbReference>
<comment type="subcellular location">
    <subcellularLocation>
        <location evidence="2">Mitochondrion intermembrane space</location>
    </subcellularLocation>
</comment>
<dbReference type="PANTHER" id="PTHR10052">
    <property type="entry name" value="60S RIBOSOMAL PROTEIN L18A"/>
    <property type="match status" value="1"/>
</dbReference>
<accession>A0A0D6LEN3</accession>
<dbReference type="Gene3D" id="1.10.760.10">
    <property type="entry name" value="Cytochrome c-like domain"/>
    <property type="match status" value="1"/>
</dbReference>
<dbReference type="HAMAP" id="MF_00273">
    <property type="entry name" value="Ribosomal_eL20"/>
    <property type="match status" value="1"/>
</dbReference>
<dbReference type="EMBL" id="KE125447">
    <property type="protein sequence ID" value="EPB68366.1"/>
    <property type="molecule type" value="Genomic_DNA"/>
</dbReference>
<organism evidence="18 19">
    <name type="scientific">Ancylostoma ceylanicum</name>
    <dbReference type="NCBI Taxonomy" id="53326"/>
    <lineage>
        <taxon>Eukaryota</taxon>
        <taxon>Metazoa</taxon>
        <taxon>Ecdysozoa</taxon>
        <taxon>Nematoda</taxon>
        <taxon>Chromadorea</taxon>
        <taxon>Rhabditida</taxon>
        <taxon>Rhabditina</taxon>
        <taxon>Rhabditomorpha</taxon>
        <taxon>Strongyloidea</taxon>
        <taxon>Ancylostomatidae</taxon>
        <taxon>Ancylostomatinae</taxon>
        <taxon>Ancylostoma</taxon>
    </lineage>
</organism>
<evidence type="ECO:0000256" key="14">
    <source>
        <dbReference type="ARBA" id="ARBA00035220"/>
    </source>
</evidence>
<keyword evidence="7" id="KW-0679">Respiratory chain</keyword>
<keyword evidence="11 16" id="KW-0408">Iron</keyword>
<evidence type="ECO:0000256" key="1">
    <source>
        <dbReference type="ARBA" id="ARBA00002555"/>
    </source>
</evidence>
<dbReference type="InterPro" id="IPR028877">
    <property type="entry name" value="Ribosomal_eL20"/>
</dbReference>